<evidence type="ECO:0000256" key="1">
    <source>
        <dbReference type="ARBA" id="ARBA00004141"/>
    </source>
</evidence>
<keyword evidence="7" id="KW-1185">Reference proteome</keyword>
<reference evidence="6 7" key="1">
    <citation type="submission" date="2020-01" db="EMBL/GenBank/DDBJ databases">
        <authorList>
            <consortium name="DOE Joint Genome Institute"/>
            <person name="Haridas S."/>
            <person name="Albert R."/>
            <person name="Binder M."/>
            <person name="Bloem J."/>
            <person name="Labutti K."/>
            <person name="Salamov A."/>
            <person name="Andreopoulos B."/>
            <person name="Baker S.E."/>
            <person name="Barry K."/>
            <person name="Bills G."/>
            <person name="Bluhm B.H."/>
            <person name="Cannon C."/>
            <person name="Castanera R."/>
            <person name="Culley D.E."/>
            <person name="Daum C."/>
            <person name="Ezra D."/>
            <person name="Gonzalez J.B."/>
            <person name="Henrissat B."/>
            <person name="Kuo A."/>
            <person name="Liang C."/>
            <person name="Lipzen A."/>
            <person name="Lutzoni F."/>
            <person name="Magnuson J."/>
            <person name="Mondo S."/>
            <person name="Nolan M."/>
            <person name="Ohm R."/>
            <person name="Pangilinan J."/>
            <person name="Park H.-J.H."/>
            <person name="Ramirez L."/>
            <person name="Alfaro M."/>
            <person name="Sun H."/>
            <person name="Tritt A."/>
            <person name="Yoshinaga Y."/>
            <person name="Zwiers L.-H.L."/>
            <person name="Turgeon B.G."/>
            <person name="Goodwin S.B."/>
            <person name="Spatafora J.W."/>
            <person name="Crous P.W."/>
            <person name="Grigoriev I.V."/>
        </authorList>
    </citation>
    <scope>NUCLEOTIDE SEQUENCE [LARGE SCALE GENOMIC DNA]</scope>
    <source>
        <strain evidence="6 7">CBS 611.86</strain>
    </source>
</reference>
<dbReference type="PANTHER" id="PTHR11785:SF353">
    <property type="entry name" value="METHIONINE TRANSPORTER (EUROFUNG)"/>
    <property type="match status" value="1"/>
</dbReference>
<comment type="caution">
    <text evidence="6">The sequence shown here is derived from an EMBL/GenBank/DDBJ whole genome shotgun (WGS) entry which is preliminary data.</text>
</comment>
<feature type="transmembrane region" description="Helical" evidence="5">
    <location>
        <begin position="269"/>
        <end position="291"/>
    </location>
</feature>
<evidence type="ECO:0000313" key="7">
    <source>
        <dbReference type="Proteomes" id="UP000481861"/>
    </source>
</evidence>
<dbReference type="InterPro" id="IPR002293">
    <property type="entry name" value="AA/rel_permease1"/>
</dbReference>
<comment type="subcellular location">
    <subcellularLocation>
        <location evidence="1">Membrane</location>
        <topology evidence="1">Multi-pass membrane protein</topology>
    </subcellularLocation>
</comment>
<accession>A0A7C8MC04</accession>
<feature type="transmembrane region" description="Helical" evidence="5">
    <location>
        <begin position="365"/>
        <end position="388"/>
    </location>
</feature>
<dbReference type="Gene3D" id="1.20.1740.10">
    <property type="entry name" value="Amino acid/polyamine transporter I"/>
    <property type="match status" value="1"/>
</dbReference>
<dbReference type="PANTHER" id="PTHR11785">
    <property type="entry name" value="AMINO ACID TRANSPORTER"/>
    <property type="match status" value="1"/>
</dbReference>
<protein>
    <submittedName>
        <fullName evidence="6">Amino acid transporter-like protein</fullName>
    </submittedName>
</protein>
<dbReference type="AlphaFoldDB" id="A0A7C8MC04"/>
<proteinExistence type="predicted"/>
<keyword evidence="4 5" id="KW-0472">Membrane</keyword>
<feature type="transmembrane region" description="Helical" evidence="5">
    <location>
        <begin position="466"/>
        <end position="490"/>
    </location>
</feature>
<gene>
    <name evidence="6" type="ORF">BDV95DRAFT_676218</name>
</gene>
<dbReference type="EMBL" id="JAADJZ010000008">
    <property type="protein sequence ID" value="KAF2872835.1"/>
    <property type="molecule type" value="Genomic_DNA"/>
</dbReference>
<dbReference type="InterPro" id="IPR050598">
    <property type="entry name" value="AminoAcid_Transporter"/>
</dbReference>
<feature type="transmembrane region" description="Helical" evidence="5">
    <location>
        <begin position="431"/>
        <end position="454"/>
    </location>
</feature>
<organism evidence="6 7">
    <name type="scientific">Massariosphaeria phaeospora</name>
    <dbReference type="NCBI Taxonomy" id="100035"/>
    <lineage>
        <taxon>Eukaryota</taxon>
        <taxon>Fungi</taxon>
        <taxon>Dikarya</taxon>
        <taxon>Ascomycota</taxon>
        <taxon>Pezizomycotina</taxon>
        <taxon>Dothideomycetes</taxon>
        <taxon>Pleosporomycetidae</taxon>
        <taxon>Pleosporales</taxon>
        <taxon>Pleosporales incertae sedis</taxon>
        <taxon>Massariosphaeria</taxon>
    </lineage>
</organism>
<feature type="transmembrane region" description="Helical" evidence="5">
    <location>
        <begin position="189"/>
        <end position="208"/>
    </location>
</feature>
<feature type="transmembrane region" description="Helical" evidence="5">
    <location>
        <begin position="120"/>
        <end position="142"/>
    </location>
</feature>
<feature type="transmembrane region" description="Helical" evidence="5">
    <location>
        <begin position="40"/>
        <end position="60"/>
    </location>
</feature>
<keyword evidence="3 5" id="KW-1133">Transmembrane helix</keyword>
<evidence type="ECO:0000256" key="3">
    <source>
        <dbReference type="ARBA" id="ARBA00022989"/>
    </source>
</evidence>
<evidence type="ECO:0000256" key="5">
    <source>
        <dbReference type="SAM" id="Phobius"/>
    </source>
</evidence>
<feature type="transmembrane region" description="Helical" evidence="5">
    <location>
        <begin position="163"/>
        <end position="183"/>
    </location>
</feature>
<keyword evidence="2 5" id="KW-0812">Transmembrane</keyword>
<evidence type="ECO:0000256" key="2">
    <source>
        <dbReference type="ARBA" id="ARBA00022692"/>
    </source>
</evidence>
<dbReference type="GO" id="GO:0016020">
    <property type="term" value="C:membrane"/>
    <property type="evidence" value="ECO:0007669"/>
    <property type="project" value="UniProtKB-SubCell"/>
</dbReference>
<dbReference type="Pfam" id="PF13520">
    <property type="entry name" value="AA_permease_2"/>
    <property type="match status" value="1"/>
</dbReference>
<name>A0A7C8MC04_9PLEO</name>
<evidence type="ECO:0000256" key="4">
    <source>
        <dbReference type="ARBA" id="ARBA00023136"/>
    </source>
</evidence>
<feature type="transmembrane region" description="Helical" evidence="5">
    <location>
        <begin position="400"/>
        <end position="419"/>
    </location>
</feature>
<evidence type="ECO:0000313" key="6">
    <source>
        <dbReference type="EMBL" id="KAF2872835.1"/>
    </source>
</evidence>
<feature type="transmembrane region" description="Helical" evidence="5">
    <location>
        <begin position="323"/>
        <end position="344"/>
    </location>
</feature>
<feature type="transmembrane region" description="Helical" evidence="5">
    <location>
        <begin position="72"/>
        <end position="94"/>
    </location>
</feature>
<dbReference type="GO" id="GO:0015179">
    <property type="term" value="F:L-amino acid transmembrane transporter activity"/>
    <property type="evidence" value="ECO:0007669"/>
    <property type="project" value="TreeGrafter"/>
</dbReference>
<dbReference type="OrthoDB" id="5982228at2759"/>
<dbReference type="Proteomes" id="UP000481861">
    <property type="component" value="Unassembled WGS sequence"/>
</dbReference>
<sequence length="601" mass="65831">MNGGSVSDDARLGTYVDGVAIYQDANGAPVEQISPLGYHVGWAGILFLNVSQMVGTGVFSTPGSILRALDSVGLSILYWVFGSIIAFATLTVYLEYASLFPNRSGGQVTYLEQGYPKPAFLFPTAYAFFIVAFSFSSSNAVVLGRYIYRAAGYQAGEWANKGLAIASYTFLALICLLSTRWSIRLMNLISAVKLIILLFIVVTGFAVLGGGTRVKDPGANFRNSFSGITNNGNDIVNALVNIQFAYRGYDNAFNVVAEIKNPLPLLKKVAPLSLLIVSILYVLANVAYFAAVPAAEIRESGELTAALFFEAVFGGKAAKGLPALIAVSAAGNIMAVIIGSTRGIRECGRQGVIPFPHVWASTRPFGTPLAPILLKWVLTCIVILALPFGDAFNFLIDLRSYPDAVFIFLMVVGIYSLRYRRKKEGLPPAPYRTWQISLILAAAVSLFLVIMPWYPPDDGGDVSFWYGTYCAVGIGLMAGMGLYYWVWIHFLPKLRGYKIRTETTVSNQDGSVAHRLTKVPDSNIAEWDRTHDDAGNVLFETTTRVETADTSQFGLGANLSFRDAHLLDTCSILRTYDMYNFRNRYGHQRLQTCSSRQQNRN</sequence>